<evidence type="ECO:0000256" key="1">
    <source>
        <dbReference type="ARBA" id="ARBA00001974"/>
    </source>
</evidence>
<feature type="signal peptide" evidence="5">
    <location>
        <begin position="1"/>
        <end position="26"/>
    </location>
</feature>
<dbReference type="PRINTS" id="PR00411">
    <property type="entry name" value="PNDRDTASEI"/>
</dbReference>
<keyword evidence="3" id="KW-0274">FAD</keyword>
<evidence type="ECO:0000256" key="3">
    <source>
        <dbReference type="ARBA" id="ARBA00022827"/>
    </source>
</evidence>
<dbReference type="InterPro" id="IPR027477">
    <property type="entry name" value="Succ_DH/fumarate_Rdtase_cat_sf"/>
</dbReference>
<evidence type="ECO:0000313" key="7">
    <source>
        <dbReference type="EMBL" id="GJN64154.1"/>
    </source>
</evidence>
<gene>
    <name evidence="7" type="ORF">JCM17207_07790</name>
</gene>
<feature type="domain" description="FAD-dependent oxidoreductase 2 FAD-binding" evidence="6">
    <location>
        <begin position="53"/>
        <end position="496"/>
    </location>
</feature>
<dbReference type="GO" id="GO:0033765">
    <property type="term" value="F:steroid dehydrogenase activity, acting on the CH-CH group of donors"/>
    <property type="evidence" value="ECO:0007669"/>
    <property type="project" value="UniProtKB-ARBA"/>
</dbReference>
<evidence type="ECO:0000256" key="2">
    <source>
        <dbReference type="ARBA" id="ARBA00022630"/>
    </source>
</evidence>
<reference evidence="7" key="1">
    <citation type="journal article" date="2022" name="Int. J. Syst. Evol. Microbiol.">
        <title>Genome-based, phenotypic and chemotaxonomic classification of Faecalibacterium strains: proposal of three novel species Faecalibacterium duncaniae sp. nov., Faecalibacterium hattorii sp. nov. and Faecalibacterium gallinarum sp. nov. .</title>
        <authorList>
            <person name="Sakamoto M."/>
            <person name="Sakurai N."/>
            <person name="Tanno H."/>
            <person name="Iino T."/>
            <person name="Ohkuma M."/>
            <person name="Endo A."/>
        </authorList>
    </citation>
    <scope>NUCLEOTIDE SEQUENCE</scope>
    <source>
        <strain evidence="7">JCM 17207</strain>
    </source>
</reference>
<evidence type="ECO:0000256" key="4">
    <source>
        <dbReference type="ARBA" id="ARBA00023002"/>
    </source>
</evidence>
<dbReference type="SUPFAM" id="SSF51905">
    <property type="entry name" value="FAD/NAD(P)-binding domain"/>
    <property type="match status" value="1"/>
</dbReference>
<dbReference type="InterPro" id="IPR003953">
    <property type="entry name" value="FAD-dep_OxRdtase_2_FAD-bd"/>
</dbReference>
<name>A0AA37MVP5_9FIRM</name>
<dbReference type="GO" id="GO:0008202">
    <property type="term" value="P:steroid metabolic process"/>
    <property type="evidence" value="ECO:0007669"/>
    <property type="project" value="UniProtKB-ARBA"/>
</dbReference>
<protein>
    <submittedName>
        <fullName evidence="7">Fumarate reductase</fullName>
    </submittedName>
</protein>
<evidence type="ECO:0000259" key="6">
    <source>
        <dbReference type="Pfam" id="PF00890"/>
    </source>
</evidence>
<accession>A0AA37MVP5</accession>
<dbReference type="Gene3D" id="3.90.700.10">
    <property type="entry name" value="Succinate dehydrogenase/fumarate reductase flavoprotein, catalytic domain"/>
    <property type="match status" value="1"/>
</dbReference>
<dbReference type="Proteomes" id="UP001055185">
    <property type="component" value="Unassembled WGS sequence"/>
</dbReference>
<dbReference type="PANTHER" id="PTHR43400:SF10">
    <property type="entry name" value="3-OXOSTEROID 1-DEHYDROGENASE"/>
    <property type="match status" value="1"/>
</dbReference>
<evidence type="ECO:0000256" key="5">
    <source>
        <dbReference type="SAM" id="SignalP"/>
    </source>
</evidence>
<dbReference type="InterPro" id="IPR036188">
    <property type="entry name" value="FAD/NAD-bd_sf"/>
</dbReference>
<sequence length="518" mass="53795">MKKISRRNFLHSSAVAAGVAAVSTLAACSSTASSTTASSSSTSETTSWDYEADAVIVGGGGTGLAAGRAAVDAGASVIILEKAGITGGTTTFSGGVMQAAGTSYQKELTSFGSDTPANHANEWIAEGEGYVDEELVKALAEGAPAIIDWEAELPEIKWVSVYGHCHVPTVPRELEADRIHVYEGGGAAGQGGVLTSALANYCKEKGVNIMTNTAATRLITENGEVIGVEAETEEKVIRVKAKKGVILAAASVDQNKEMAKRLAPQQYWALENGTCMCVAGNTGDGLRMGMEIGADLYGQGGTIDFCGTTGNATNNTIPTMPCIIVNKAGQRFVCEDATYAYQYRAIFQQEKQLGGKTYMVFGQEALSDPGAIWTAETVADAVAAGTLLSADTLEELAAAMDCDAANLAASVASWNEMVSATGEDRVFGRRTGLNTITGPFYAMMNVPCNLGSIVGLRINANCQVLDVNGQPISRLYAGGMNAGGWIGPYYPGSGTAIIGTQYHGKVCGEQVAALTAWC</sequence>
<dbReference type="InterPro" id="IPR006311">
    <property type="entry name" value="TAT_signal"/>
</dbReference>
<organism evidence="7 8">
    <name type="scientific">Faecalibacterium gallinarum</name>
    <dbReference type="NCBI Taxonomy" id="2903556"/>
    <lineage>
        <taxon>Bacteria</taxon>
        <taxon>Bacillati</taxon>
        <taxon>Bacillota</taxon>
        <taxon>Clostridia</taxon>
        <taxon>Eubacteriales</taxon>
        <taxon>Oscillospiraceae</taxon>
        <taxon>Faecalibacterium</taxon>
    </lineage>
</organism>
<dbReference type="EMBL" id="BQKV01000027">
    <property type="protein sequence ID" value="GJN64154.1"/>
    <property type="molecule type" value="Genomic_DNA"/>
</dbReference>
<evidence type="ECO:0000313" key="8">
    <source>
        <dbReference type="Proteomes" id="UP001055185"/>
    </source>
</evidence>
<feature type="chain" id="PRO_5041465966" evidence="5">
    <location>
        <begin position="27"/>
        <end position="518"/>
    </location>
</feature>
<dbReference type="RefSeq" id="WP_238316386.1">
    <property type="nucleotide sequence ID" value="NZ_BQKV01000027.1"/>
</dbReference>
<dbReference type="PROSITE" id="PS51257">
    <property type="entry name" value="PROKAR_LIPOPROTEIN"/>
    <property type="match status" value="1"/>
</dbReference>
<keyword evidence="5" id="KW-0732">Signal</keyword>
<keyword evidence="8" id="KW-1185">Reference proteome</keyword>
<dbReference type="SUPFAM" id="SSF56425">
    <property type="entry name" value="Succinate dehydrogenase/fumarate reductase flavoprotein, catalytic domain"/>
    <property type="match status" value="1"/>
</dbReference>
<dbReference type="Pfam" id="PF00890">
    <property type="entry name" value="FAD_binding_2"/>
    <property type="match status" value="1"/>
</dbReference>
<dbReference type="InterPro" id="IPR050315">
    <property type="entry name" value="FAD-oxidoreductase_2"/>
</dbReference>
<dbReference type="AlphaFoldDB" id="A0AA37MVP5"/>
<dbReference type="Gene3D" id="3.50.50.60">
    <property type="entry name" value="FAD/NAD(P)-binding domain"/>
    <property type="match status" value="1"/>
</dbReference>
<dbReference type="PANTHER" id="PTHR43400">
    <property type="entry name" value="FUMARATE REDUCTASE"/>
    <property type="match status" value="1"/>
</dbReference>
<proteinExistence type="predicted"/>
<comment type="cofactor">
    <cofactor evidence="1">
        <name>FAD</name>
        <dbReference type="ChEBI" id="CHEBI:57692"/>
    </cofactor>
</comment>
<comment type="caution">
    <text evidence="7">The sequence shown here is derived from an EMBL/GenBank/DDBJ whole genome shotgun (WGS) entry which is preliminary data.</text>
</comment>
<dbReference type="PROSITE" id="PS51318">
    <property type="entry name" value="TAT"/>
    <property type="match status" value="1"/>
</dbReference>
<keyword evidence="4" id="KW-0560">Oxidoreductase</keyword>
<keyword evidence="2" id="KW-0285">Flavoprotein</keyword>